<keyword evidence="1" id="KW-0812">Transmembrane</keyword>
<dbReference type="AlphaFoldDB" id="A0A7D4Q123"/>
<dbReference type="KEGG" id="mmab:HQ865_02575"/>
<keyword evidence="4" id="KW-1185">Reference proteome</keyword>
<gene>
    <name evidence="3" type="ORF">HQ865_02575</name>
</gene>
<evidence type="ECO:0000256" key="2">
    <source>
        <dbReference type="SAM" id="SignalP"/>
    </source>
</evidence>
<keyword evidence="2" id="KW-0732">Signal</keyword>
<evidence type="ECO:0000313" key="3">
    <source>
        <dbReference type="EMBL" id="QKJ28687.1"/>
    </source>
</evidence>
<accession>A0A7D4Q123</accession>
<keyword evidence="1" id="KW-0472">Membrane</keyword>
<dbReference type="InterPro" id="IPR025738">
    <property type="entry name" value="BatD"/>
</dbReference>
<proteinExistence type="predicted"/>
<dbReference type="Pfam" id="PF13584">
    <property type="entry name" value="BatD"/>
    <property type="match status" value="3"/>
</dbReference>
<organism evidence="3 4">
    <name type="scientific">Mucilaginibacter mali</name>
    <dbReference type="NCBI Taxonomy" id="2740462"/>
    <lineage>
        <taxon>Bacteria</taxon>
        <taxon>Pseudomonadati</taxon>
        <taxon>Bacteroidota</taxon>
        <taxon>Sphingobacteriia</taxon>
        <taxon>Sphingobacteriales</taxon>
        <taxon>Sphingobacteriaceae</taxon>
        <taxon>Mucilaginibacter</taxon>
    </lineage>
</organism>
<protein>
    <submittedName>
        <fullName evidence="3">Protein BatD</fullName>
    </submittedName>
</protein>
<evidence type="ECO:0000256" key="1">
    <source>
        <dbReference type="SAM" id="Phobius"/>
    </source>
</evidence>
<evidence type="ECO:0000313" key="4">
    <source>
        <dbReference type="Proteomes" id="UP000505355"/>
    </source>
</evidence>
<dbReference type="Proteomes" id="UP000505355">
    <property type="component" value="Chromosome"/>
</dbReference>
<keyword evidence="1" id="KW-1133">Transmembrane helix</keyword>
<sequence length="603" mass="67889">MNKKYYIVLILICWAGVLFAQGPSFTATVSQTEVAVGQQFQIDFALNTNGDRFAPPSFTGFQVLSGPNVSTSMTSINGATTVANTYSYILAADHEGDFSIGPATIYINGRIAATRPIRMHVVKGQPQNRRTIRQQQQQQQANDVEEVSAGDMSKTLFIKAVVDKTNVYIGEQLNVNYRLYTRVAILQNQLDKLPELNGFWSQDMNDKKQMNAIWHTEVLNGTKYNVADIKQTILFPQRSGNLTIDPLGMTFIVRQQAQARDIMEQFFGSFKDVKAKLKSQVVTIHVKELPTAGKPLDFSGAVGTFKIDANVDKHALKSNEALNYNVRVAGTGNIMLMKNLTTNFPLDFEKYDPKTTDTINKETGKITGSRYYNYLLIPRHEGKYTIDPLKFTYFNPATERYVTLSTKAFPIAVAKGDKEANVSALSSADKQDVKLLDKDIRYIKKDTGFTTGSDFFGSTWYYLLLLLGPLAFIVARIYRKWYERHNSDVVKVRSRRASKIAAKHLADAKKQLATKNSAGYYEALFKGIYGYLSFKLNIPYANLNQEDITENLRARSVSEDLIKQLQDTLDLCDMARFAPVSGISEQEVFEKTKNMINDIEDEI</sequence>
<dbReference type="EMBL" id="CP054139">
    <property type="protein sequence ID" value="QKJ28687.1"/>
    <property type="molecule type" value="Genomic_DNA"/>
</dbReference>
<feature type="transmembrane region" description="Helical" evidence="1">
    <location>
        <begin position="460"/>
        <end position="478"/>
    </location>
</feature>
<dbReference type="PANTHER" id="PTHR40940">
    <property type="entry name" value="PROTEIN BATD-RELATED"/>
    <property type="match status" value="1"/>
</dbReference>
<name>A0A7D4Q123_9SPHI</name>
<feature type="signal peptide" evidence="2">
    <location>
        <begin position="1"/>
        <end position="20"/>
    </location>
</feature>
<reference evidence="3 4" key="1">
    <citation type="submission" date="2020-05" db="EMBL/GenBank/DDBJ databases">
        <title>Mucilaginibacter mali sp. nov.</title>
        <authorList>
            <person name="Kim H.S."/>
            <person name="Lee K.C."/>
            <person name="Suh M.K."/>
            <person name="Kim J.-S."/>
            <person name="Han K.-I."/>
            <person name="Eom M.K."/>
            <person name="Shin Y.K."/>
            <person name="Lee J.-S."/>
        </authorList>
    </citation>
    <scope>NUCLEOTIDE SEQUENCE [LARGE SCALE GENOMIC DNA]</scope>
    <source>
        <strain evidence="3 4">G2-14</strain>
    </source>
</reference>
<dbReference type="RefSeq" id="WP_173413387.1">
    <property type="nucleotide sequence ID" value="NZ_CP054139.1"/>
</dbReference>
<feature type="chain" id="PRO_5028892968" evidence="2">
    <location>
        <begin position="21"/>
        <end position="603"/>
    </location>
</feature>
<dbReference type="PANTHER" id="PTHR40940:SF2">
    <property type="entry name" value="BATD"/>
    <property type="match status" value="1"/>
</dbReference>